<reference evidence="6 7" key="1">
    <citation type="journal article" date="2019" name="Sci. Rep.">
        <title>Orb-weaving spider Araneus ventricosus genome elucidates the spidroin gene catalogue.</title>
        <authorList>
            <person name="Kono N."/>
            <person name="Nakamura H."/>
            <person name="Ohtoshi R."/>
            <person name="Moran D.A.P."/>
            <person name="Shinohara A."/>
            <person name="Yoshida Y."/>
            <person name="Fujiwara M."/>
            <person name="Mori M."/>
            <person name="Tomita M."/>
            <person name="Arakawa K."/>
        </authorList>
    </citation>
    <scope>NUCLEOTIDE SEQUENCE [LARGE SCALE GENOMIC DNA]</scope>
</reference>
<evidence type="ECO:0008006" key="8">
    <source>
        <dbReference type="Google" id="ProtNLM"/>
    </source>
</evidence>
<evidence type="ECO:0000259" key="5">
    <source>
        <dbReference type="PROSITE" id="PS50175"/>
    </source>
</evidence>
<dbReference type="SUPFAM" id="SSF50630">
    <property type="entry name" value="Acid proteases"/>
    <property type="match status" value="1"/>
</dbReference>
<keyword evidence="7" id="KW-1185">Reference proteome</keyword>
<evidence type="ECO:0000313" key="6">
    <source>
        <dbReference type="EMBL" id="GBN58588.1"/>
    </source>
</evidence>
<comment type="caution">
    <text evidence="6">The sequence shown here is derived from an EMBL/GenBank/DDBJ whole genome shotgun (WGS) entry which is preliminary data.</text>
</comment>
<feature type="region of interest" description="Disordered" evidence="3">
    <location>
        <begin position="138"/>
        <end position="157"/>
    </location>
</feature>
<proteinExistence type="predicted"/>
<dbReference type="InterPro" id="IPR036875">
    <property type="entry name" value="Znf_CCHC_sf"/>
</dbReference>
<dbReference type="GO" id="GO:0004190">
    <property type="term" value="F:aspartic-type endopeptidase activity"/>
    <property type="evidence" value="ECO:0007669"/>
    <property type="project" value="InterPro"/>
</dbReference>
<feature type="domain" description="CCHC-type" evidence="4">
    <location>
        <begin position="415"/>
        <end position="430"/>
    </location>
</feature>
<dbReference type="Proteomes" id="UP000499080">
    <property type="component" value="Unassembled WGS sequence"/>
</dbReference>
<keyword evidence="2" id="KW-0863">Zinc-finger</keyword>
<dbReference type="GO" id="GO:0008270">
    <property type="term" value="F:zinc ion binding"/>
    <property type="evidence" value="ECO:0007669"/>
    <property type="project" value="UniProtKB-KW"/>
</dbReference>
<evidence type="ECO:0000313" key="7">
    <source>
        <dbReference type="Proteomes" id="UP000499080"/>
    </source>
</evidence>
<feature type="domain" description="Peptidase A2" evidence="5">
    <location>
        <begin position="471"/>
        <end position="508"/>
    </location>
</feature>
<dbReference type="InterPro" id="IPR001878">
    <property type="entry name" value="Znf_CCHC"/>
</dbReference>
<dbReference type="EMBL" id="BGPR01012963">
    <property type="protein sequence ID" value="GBN58588.1"/>
    <property type="molecule type" value="Genomic_DNA"/>
</dbReference>
<dbReference type="GO" id="GO:0006508">
    <property type="term" value="P:proteolysis"/>
    <property type="evidence" value="ECO:0007669"/>
    <property type="project" value="InterPro"/>
</dbReference>
<dbReference type="OrthoDB" id="6776742at2759"/>
<keyword evidence="2" id="KW-0479">Metal-binding</keyword>
<dbReference type="InterPro" id="IPR001995">
    <property type="entry name" value="Peptidase_A2_cat"/>
</dbReference>
<dbReference type="Gene3D" id="4.10.60.10">
    <property type="entry name" value="Zinc finger, CCHC-type"/>
    <property type="match status" value="1"/>
</dbReference>
<dbReference type="Gene3D" id="2.40.70.10">
    <property type="entry name" value="Acid Proteases"/>
    <property type="match status" value="1"/>
</dbReference>
<dbReference type="SMART" id="SM00343">
    <property type="entry name" value="ZnF_C2HC"/>
    <property type="match status" value="2"/>
</dbReference>
<organism evidence="6 7">
    <name type="scientific">Araneus ventricosus</name>
    <name type="common">Orbweaver spider</name>
    <name type="synonym">Epeira ventricosa</name>
    <dbReference type="NCBI Taxonomy" id="182803"/>
    <lineage>
        <taxon>Eukaryota</taxon>
        <taxon>Metazoa</taxon>
        <taxon>Ecdysozoa</taxon>
        <taxon>Arthropoda</taxon>
        <taxon>Chelicerata</taxon>
        <taxon>Arachnida</taxon>
        <taxon>Araneae</taxon>
        <taxon>Araneomorphae</taxon>
        <taxon>Entelegynae</taxon>
        <taxon>Araneoidea</taxon>
        <taxon>Araneidae</taxon>
        <taxon>Araneus</taxon>
    </lineage>
</organism>
<dbReference type="PROSITE" id="PS50175">
    <property type="entry name" value="ASP_PROT_RETROV"/>
    <property type="match status" value="1"/>
</dbReference>
<name>A0A4Y2Q362_ARAVE</name>
<evidence type="ECO:0000256" key="3">
    <source>
        <dbReference type="SAM" id="MobiDB-lite"/>
    </source>
</evidence>
<dbReference type="GO" id="GO:0003676">
    <property type="term" value="F:nucleic acid binding"/>
    <property type="evidence" value="ECO:0007669"/>
    <property type="project" value="InterPro"/>
</dbReference>
<evidence type="ECO:0000259" key="4">
    <source>
        <dbReference type="PROSITE" id="PS50158"/>
    </source>
</evidence>
<dbReference type="SUPFAM" id="SSF57756">
    <property type="entry name" value="Retrovirus zinc finger-like domains"/>
    <property type="match status" value="1"/>
</dbReference>
<sequence length="540" mass="60759">MFDSLHMREAKYTTDLQWNRVSSLEASGPKAGTLPLGHRRPRKEEKEMLITVFGHSSLVVRSQLRSLWDPGSNSDSLTIAVFLGLAHVKYVGVRRPYAGGARKFGEGGASSGVLFVMQTQFKITNDLSLLTTEASDFSETDDLDESEPKLTDSQQSVSNKLILESQKEHRKSQIVSDESAQNSLPSFDMQHILSNSFQAFSLKDIVDLVISSRDNYIIETFISDVEDIFNLHEIKNRIHQVIFVKKCLTGPALTLMRSIRGITNWEQMKQQLLDEFSDKINGLQLHKLMESRRMKPFETLQEYFLAMRDLAHKGSLDDSSLIEYVINGIPDLSNNKIILYGCKSIPEFKEKLKIYEKLFNTSRTFRPNNDKKFDPTHAAKFERKRIPNPQPVCYSCGLKGHKSTQCTNKPHGKQCYGCKNFGHIHANCPQNSRNSASKSDSKPARTVNQISAQNFPQNRIHVDITLSGIQLTALCDTGSQATIINEKTYLRIGSPPLYPSQITFSGIGRNTVQSIGFFQDSITVQNLTLPAKIHVPITSP</sequence>
<dbReference type="CDD" id="cd00303">
    <property type="entry name" value="retropepsin_like"/>
    <property type="match status" value="1"/>
</dbReference>
<evidence type="ECO:0000256" key="1">
    <source>
        <dbReference type="ARBA" id="ARBA00022801"/>
    </source>
</evidence>
<keyword evidence="1" id="KW-0378">Hydrolase</keyword>
<evidence type="ECO:0000256" key="2">
    <source>
        <dbReference type="PROSITE-ProRule" id="PRU00047"/>
    </source>
</evidence>
<dbReference type="AlphaFoldDB" id="A0A4Y2Q362"/>
<protein>
    <recommendedName>
        <fullName evidence="8">CCHC-type domain-containing protein</fullName>
    </recommendedName>
</protein>
<dbReference type="InterPro" id="IPR021109">
    <property type="entry name" value="Peptidase_aspartic_dom_sf"/>
</dbReference>
<accession>A0A4Y2Q362</accession>
<keyword evidence="2" id="KW-0862">Zinc</keyword>
<gene>
    <name evidence="6" type="ORF">AVEN_69407_1</name>
</gene>
<feature type="domain" description="CCHC-type" evidence="4">
    <location>
        <begin position="393"/>
        <end position="408"/>
    </location>
</feature>
<dbReference type="PROSITE" id="PS50158">
    <property type="entry name" value="ZF_CCHC"/>
    <property type="match status" value="2"/>
</dbReference>